<name>A0AA40ARG5_9PEZI</name>
<organism evidence="1 2">
    <name type="scientific">Lasiosphaeris hirsuta</name>
    <dbReference type="NCBI Taxonomy" id="260670"/>
    <lineage>
        <taxon>Eukaryota</taxon>
        <taxon>Fungi</taxon>
        <taxon>Dikarya</taxon>
        <taxon>Ascomycota</taxon>
        <taxon>Pezizomycotina</taxon>
        <taxon>Sordariomycetes</taxon>
        <taxon>Sordariomycetidae</taxon>
        <taxon>Sordariales</taxon>
        <taxon>Lasiosphaeriaceae</taxon>
        <taxon>Lasiosphaeris</taxon>
    </lineage>
</organism>
<keyword evidence="2" id="KW-1185">Reference proteome</keyword>
<gene>
    <name evidence="1" type="ORF">B0H67DRAFT_197473</name>
</gene>
<evidence type="ECO:0000313" key="2">
    <source>
        <dbReference type="Proteomes" id="UP001172102"/>
    </source>
</evidence>
<proteinExistence type="predicted"/>
<accession>A0AA40ARG5</accession>
<reference evidence="1" key="1">
    <citation type="submission" date="2023-06" db="EMBL/GenBank/DDBJ databases">
        <title>Genome-scale phylogeny and comparative genomics of the fungal order Sordariales.</title>
        <authorList>
            <consortium name="Lawrence Berkeley National Laboratory"/>
            <person name="Hensen N."/>
            <person name="Bonometti L."/>
            <person name="Westerberg I."/>
            <person name="Brannstrom I.O."/>
            <person name="Guillou S."/>
            <person name="Cros-Aarteil S."/>
            <person name="Calhoun S."/>
            <person name="Haridas S."/>
            <person name="Kuo A."/>
            <person name="Mondo S."/>
            <person name="Pangilinan J."/>
            <person name="Riley R."/>
            <person name="Labutti K."/>
            <person name="Andreopoulos B."/>
            <person name="Lipzen A."/>
            <person name="Chen C."/>
            <person name="Yanf M."/>
            <person name="Daum C."/>
            <person name="Ng V."/>
            <person name="Clum A."/>
            <person name="Steindorff A."/>
            <person name="Ohm R."/>
            <person name="Martin F."/>
            <person name="Silar P."/>
            <person name="Natvig D."/>
            <person name="Lalanne C."/>
            <person name="Gautier V."/>
            <person name="Ament-Velasquez S.L."/>
            <person name="Kruys A."/>
            <person name="Hutchinson M.I."/>
            <person name="Powell A.J."/>
            <person name="Barry K."/>
            <person name="Miller A.N."/>
            <person name="Grigoriev I.V."/>
            <person name="Debuchy R."/>
            <person name="Gladieux P."/>
            <person name="Thoren M.H."/>
            <person name="Johannesson H."/>
        </authorList>
    </citation>
    <scope>NUCLEOTIDE SEQUENCE</scope>
    <source>
        <strain evidence="1">SMH4607-1</strain>
    </source>
</reference>
<comment type="caution">
    <text evidence="1">The sequence shown here is derived from an EMBL/GenBank/DDBJ whole genome shotgun (WGS) entry which is preliminary data.</text>
</comment>
<evidence type="ECO:0000313" key="1">
    <source>
        <dbReference type="EMBL" id="KAK0720629.1"/>
    </source>
</evidence>
<dbReference type="Proteomes" id="UP001172102">
    <property type="component" value="Unassembled WGS sequence"/>
</dbReference>
<dbReference type="EMBL" id="JAUKUA010000003">
    <property type="protein sequence ID" value="KAK0720629.1"/>
    <property type="molecule type" value="Genomic_DNA"/>
</dbReference>
<protein>
    <submittedName>
        <fullName evidence="1">Uncharacterized protein</fullName>
    </submittedName>
</protein>
<sequence length="204" mass="23385">MRRNTTTSGIVIEPHILGQHFSSFLMPCAARARQWPGTLGASLQQILLGTTCQCRPKLLLLRNTSLVARLMRLLQESHSDSRASPIANKTKAYTIRVLYTRLGIEGHFLKPGPPERRSSALFVTRRPHTISALASLVRWLQISSYNWWPFPLSLPSPVGDRSTAQHAQLKDLLPERWHRRPFSCYCRRNFCLETRICLRLNTTR</sequence>
<dbReference type="AlphaFoldDB" id="A0AA40ARG5"/>